<dbReference type="AlphaFoldDB" id="W7YK94"/>
<dbReference type="EMBL" id="BAVZ01000005">
    <property type="protein sequence ID" value="GAF08088.1"/>
    <property type="molecule type" value="Genomic_DNA"/>
</dbReference>
<evidence type="ECO:0000313" key="4">
    <source>
        <dbReference type="Proteomes" id="UP000019364"/>
    </source>
</evidence>
<dbReference type="Pfam" id="PF04519">
    <property type="entry name" value="Bactofilin"/>
    <property type="match status" value="1"/>
</dbReference>
<dbReference type="RefSeq" id="WP_036648155.1">
    <property type="nucleotide sequence ID" value="NZ_BAVZ01000005.1"/>
</dbReference>
<gene>
    <name evidence="3" type="ORF">JCM16418_2126</name>
</gene>
<dbReference type="OrthoDB" id="9789407at2"/>
<organism evidence="3 4">
    <name type="scientific">Paenibacillus pini JCM 16418</name>
    <dbReference type="NCBI Taxonomy" id="1236976"/>
    <lineage>
        <taxon>Bacteria</taxon>
        <taxon>Bacillati</taxon>
        <taxon>Bacillota</taxon>
        <taxon>Bacilli</taxon>
        <taxon>Bacillales</taxon>
        <taxon>Paenibacillaceae</taxon>
        <taxon>Paenibacillus</taxon>
    </lineage>
</organism>
<reference evidence="3 4" key="1">
    <citation type="journal article" date="2014" name="Genome Announc.">
        <title>Draft Genome Sequence of Paenibacillus pini JCM 16418T, Isolated from the Rhizosphere of Pine Tree.</title>
        <authorList>
            <person name="Yuki M."/>
            <person name="Oshima K."/>
            <person name="Suda W."/>
            <person name="Oshida Y."/>
            <person name="Kitamura K."/>
            <person name="Iida Y."/>
            <person name="Hattori M."/>
            <person name="Ohkuma M."/>
        </authorList>
    </citation>
    <scope>NUCLEOTIDE SEQUENCE [LARGE SCALE GENOMIC DNA]</scope>
    <source>
        <strain evidence="3 4">JCM 16418</strain>
    </source>
</reference>
<accession>W7YK94</accession>
<comment type="similarity">
    <text evidence="1">Belongs to the bactofilin family.</text>
</comment>
<dbReference type="Proteomes" id="UP000019364">
    <property type="component" value="Unassembled WGS sequence"/>
</dbReference>
<comment type="caution">
    <text evidence="3">The sequence shown here is derived from an EMBL/GenBank/DDBJ whole genome shotgun (WGS) entry which is preliminary data.</text>
</comment>
<evidence type="ECO:0008006" key="5">
    <source>
        <dbReference type="Google" id="ProtNLM"/>
    </source>
</evidence>
<protein>
    <recommendedName>
        <fullName evidence="5">Integral membrane protein CcmA</fullName>
    </recommendedName>
</protein>
<dbReference type="STRING" id="1236976.JCM16418_2126"/>
<proteinExistence type="inferred from homology"/>
<dbReference type="PANTHER" id="PTHR35024">
    <property type="entry name" value="HYPOTHETICAL CYTOSOLIC PROTEIN"/>
    <property type="match status" value="1"/>
</dbReference>
<evidence type="ECO:0000256" key="1">
    <source>
        <dbReference type="ARBA" id="ARBA00044755"/>
    </source>
</evidence>
<keyword evidence="4" id="KW-1185">Reference proteome</keyword>
<dbReference type="eggNOG" id="COG1664">
    <property type="taxonomic scope" value="Bacteria"/>
</dbReference>
<sequence length="141" mass="14768">MKQFKSSRHTPQATDTLIGKGTVIEGTLSGESNIRIEGSFIGVIESQGSVIVGESALARCHIHAKEVIIAGQVYGDIHADQKLTITSTGQLTGDVLSASALIIAEGAILHGASLMHTRARDTSSEESSVVVEPSYLRPEAG</sequence>
<evidence type="ECO:0000256" key="2">
    <source>
        <dbReference type="SAM" id="MobiDB-lite"/>
    </source>
</evidence>
<feature type="region of interest" description="Disordered" evidence="2">
    <location>
        <begin position="119"/>
        <end position="141"/>
    </location>
</feature>
<name>W7YK94_9BACL</name>
<dbReference type="InterPro" id="IPR007607">
    <property type="entry name" value="BacA/B"/>
</dbReference>
<dbReference type="PANTHER" id="PTHR35024:SF4">
    <property type="entry name" value="POLYMER-FORMING CYTOSKELETAL PROTEIN"/>
    <property type="match status" value="1"/>
</dbReference>
<evidence type="ECO:0000313" key="3">
    <source>
        <dbReference type="EMBL" id="GAF08088.1"/>
    </source>
</evidence>